<dbReference type="Proteomes" id="UP000471633">
    <property type="component" value="Unassembled WGS sequence"/>
</dbReference>
<reference evidence="1" key="3">
    <citation type="submission" date="2021-06" db="EMBL/GenBank/DDBJ databases">
        <title>Chromosome-level genome assembly for S. haematobium.</title>
        <authorList>
            <person name="Stroehlein A.J."/>
        </authorList>
    </citation>
    <scope>NUCLEOTIDE SEQUENCE</scope>
</reference>
<sequence>MKATKSLTYATENTIISPTLLLRSHSNPAPSVCECGSCFHEEIPIDVLPSKLFTAKPGRLVSAINTLVESISKQKVGSNDSIHYTFNIMGKMTSSAAGDGQYWWDDLLFVQGEKSETLTPFTLILRALIRFEDLYANNQRNCLTEIINICRSCNHKKKPDYKSTRLKFYIGLSSYVNSIDMFCWSPGSRDIAFEFVLAWSTLLINESGLQHISRSNLAPESFGVIENWAEYLSTGKLSSKSSRFIQVEPDHSSFFQELELSNVCENPIHLTTKEIVIAKNPEAGTTKDNLHSNFRHRSITLIIDTGESCTVEEKTMNTNSELYKLSKVWESVVAKQLGNVNNTIVYKIGEPLDSLISSINKYWGYNRCTICSESN</sequence>
<organism evidence="2">
    <name type="scientific">Schistosoma haematobium</name>
    <name type="common">Blood fluke</name>
    <dbReference type="NCBI Taxonomy" id="6185"/>
    <lineage>
        <taxon>Eukaryota</taxon>
        <taxon>Metazoa</taxon>
        <taxon>Spiralia</taxon>
        <taxon>Lophotrochozoa</taxon>
        <taxon>Platyhelminthes</taxon>
        <taxon>Trematoda</taxon>
        <taxon>Digenea</taxon>
        <taxon>Strigeidida</taxon>
        <taxon>Schistosomatoidea</taxon>
        <taxon>Schistosomatidae</taxon>
        <taxon>Schistosoma</taxon>
    </lineage>
</organism>
<name>A0A095AL15_SCHHA</name>
<reference evidence="1" key="4">
    <citation type="journal article" date="2022" name="PLoS Pathog.">
        <title>Chromosome-level genome of Schistosoma haematobium underpins genome-wide explorations of molecular variation.</title>
        <authorList>
            <person name="Stroehlein A.J."/>
            <person name="Korhonen P.K."/>
            <person name="Lee V.V."/>
            <person name="Ralph S.A."/>
            <person name="Mentink-Kane M."/>
            <person name="You H."/>
            <person name="McManus D.P."/>
            <person name="Tchuente L.T."/>
            <person name="Stothard J.R."/>
            <person name="Kaur P."/>
            <person name="Dudchenko O."/>
            <person name="Aiden E.L."/>
            <person name="Yang B."/>
            <person name="Yang H."/>
            <person name="Emery A.M."/>
            <person name="Webster B.L."/>
            <person name="Brindley P.J."/>
            <person name="Rollinson D."/>
            <person name="Chang B.C.H."/>
            <person name="Gasser R.B."/>
            <person name="Young N.D."/>
        </authorList>
    </citation>
    <scope>NUCLEOTIDE SEQUENCE</scope>
</reference>
<keyword evidence="3" id="KW-1185">Reference proteome</keyword>
<reference evidence="2" key="1">
    <citation type="journal article" date="2012" name="Nat. Genet.">
        <title>Whole-genome sequence of Schistosoma haematobium.</title>
        <authorList>
            <person name="Young N.D."/>
            <person name="Jex A.R."/>
            <person name="Li B."/>
            <person name="Liu S."/>
            <person name="Yang L."/>
            <person name="Xiong Z."/>
            <person name="Li Y."/>
            <person name="Cantacessi C."/>
            <person name="Hall R.S."/>
            <person name="Xu X."/>
            <person name="Chen F."/>
            <person name="Wu X."/>
            <person name="Zerlotini A."/>
            <person name="Oliveira G."/>
            <person name="Hofmann A."/>
            <person name="Zhang G."/>
            <person name="Fang X."/>
            <person name="Kang Y."/>
            <person name="Campbell B.E."/>
            <person name="Loukas A."/>
            <person name="Ranganathan S."/>
            <person name="Rollinson D."/>
            <person name="Rinaldi G."/>
            <person name="Brindley P.J."/>
            <person name="Yang H."/>
            <person name="Wang J."/>
            <person name="Wang J."/>
            <person name="Gasser R.B."/>
        </authorList>
    </citation>
    <scope>NUCLEOTIDE SEQUENCE [LARGE SCALE GENOMIC DNA]</scope>
</reference>
<evidence type="ECO:0000313" key="2">
    <source>
        <dbReference type="EMBL" id="KGB34771.1"/>
    </source>
</evidence>
<proteinExistence type="predicted"/>
<dbReference type="EMBL" id="AMPZ03000007">
    <property type="protein sequence ID" value="KAH9580587.1"/>
    <property type="molecule type" value="Genomic_DNA"/>
</dbReference>
<dbReference type="GeneID" id="24590633"/>
<evidence type="ECO:0000313" key="1">
    <source>
        <dbReference type="EMBL" id="KAH9580587.1"/>
    </source>
</evidence>
<accession>A0A095AL15</accession>
<evidence type="ECO:0000313" key="3">
    <source>
        <dbReference type="Proteomes" id="UP000471633"/>
    </source>
</evidence>
<protein>
    <submittedName>
        <fullName evidence="2">Uncharacterized protein</fullName>
    </submittedName>
</protein>
<dbReference type="CTD" id="24590633"/>
<dbReference type="RefSeq" id="XP_012794535.1">
    <property type="nucleotide sequence ID" value="XM_012939081.3"/>
</dbReference>
<dbReference type="KEGG" id="shx:MS3_00009193"/>
<reference evidence="1" key="2">
    <citation type="journal article" date="2019" name="Gigascience">
        <title>High-quality Schistosoma haematobium genome achieved by single-molecule and long-range sequencing.</title>
        <authorList>
            <person name="Stroehlein A.J."/>
            <person name="Korhonen P.K."/>
            <person name="Chong T.M."/>
            <person name="Lim Y.L."/>
            <person name="Chan K.G."/>
            <person name="Webster B."/>
            <person name="Rollinson D."/>
            <person name="Brindley P.J."/>
            <person name="Gasser R.B."/>
            <person name="Young N.D."/>
        </authorList>
    </citation>
    <scope>NUCLEOTIDE SEQUENCE</scope>
</reference>
<dbReference type="OrthoDB" id="6236453at2759"/>
<gene>
    <name evidence="1" type="ORF">MS3_00009193</name>
    <name evidence="2" type="ORF">MS3_02992</name>
</gene>
<dbReference type="EMBL" id="KL250633">
    <property type="protein sequence ID" value="KGB34771.1"/>
    <property type="molecule type" value="Genomic_DNA"/>
</dbReference>
<dbReference type="AlphaFoldDB" id="A0A095AL15"/>